<dbReference type="OrthoDB" id="2563545at2759"/>
<feature type="region of interest" description="Disordered" evidence="1">
    <location>
        <begin position="1"/>
        <end position="24"/>
    </location>
</feature>
<dbReference type="EMBL" id="CP144533">
    <property type="protein sequence ID" value="WWC61332.1"/>
    <property type="molecule type" value="Genomic_DNA"/>
</dbReference>
<dbReference type="RefSeq" id="XP_018264053.1">
    <property type="nucleotide sequence ID" value="XM_018407245.1"/>
</dbReference>
<dbReference type="EMBL" id="KI894030">
    <property type="protein sequence ID" value="OBR86211.1"/>
    <property type="molecule type" value="Genomic_DNA"/>
</dbReference>
<reference evidence="2" key="1">
    <citation type="submission" date="2013-07" db="EMBL/GenBank/DDBJ databases">
        <title>The Genome Sequence of Cryptococcus dejecticola CBS10117.</title>
        <authorList>
            <consortium name="The Broad Institute Genome Sequencing Platform"/>
            <person name="Cuomo C."/>
            <person name="Litvintseva A."/>
            <person name="Chen Y."/>
            <person name="Heitman J."/>
            <person name="Sun S."/>
            <person name="Springer D."/>
            <person name="Dromer F."/>
            <person name="Young S.K."/>
            <person name="Zeng Q."/>
            <person name="Gargeya S."/>
            <person name="Fitzgerald M."/>
            <person name="Abouelleil A."/>
            <person name="Alvarado L."/>
            <person name="Berlin A.M."/>
            <person name="Chapman S.B."/>
            <person name="Dewar J."/>
            <person name="Goldberg J."/>
            <person name="Griggs A."/>
            <person name="Gujja S."/>
            <person name="Hansen M."/>
            <person name="Howarth C."/>
            <person name="Imamovic A."/>
            <person name="Larimer J."/>
            <person name="McCowan C."/>
            <person name="Murphy C."/>
            <person name="Pearson M."/>
            <person name="Priest M."/>
            <person name="Roberts A."/>
            <person name="Saif S."/>
            <person name="Shea T."/>
            <person name="Sykes S."/>
            <person name="Wortman J."/>
            <person name="Nusbaum C."/>
            <person name="Birren B."/>
        </authorList>
    </citation>
    <scope>NUCLEOTIDE SEQUENCE [LARGE SCALE GENOMIC DNA]</scope>
    <source>
        <strain evidence="2">CBS 10117</strain>
    </source>
</reference>
<sequence length="455" mass="51123">MSKSINSLEPSPKSAAPDTSPKQLPSEVWGRVISYLRRPMGVRGSVGRIDDYHQHDLTVAMRVNKTFHQYAGPILYSRVIVSNFPLFLYGVPSITPSDSQQTISSPEFQTRKLRLLTHIKRLDIAYTSLRTNCILGESESETGPLPAAILHHLNLPESVIPALTSDINLAMESLLVPLMGWAKSPFAPLLFPNLQIITTGAIGGYEWDMFNPNFTRLNFIPADQFQISLKARTEEEKLNPERKLSTIHHLFKQLLFGRYLTATSRPKFICNYVSSGPMTPIYNRHFPNDHLIQTRHSLLDSDEYLRTLPEVYTTHLLEQIHRGVWIHIAEGTLNRWIVDPIFRTCNAQTQSLVYTYIQSQLVMRRKISPNLNIDKGTKIEIYGISDPTMLYNAIGQLMGGHSNTVAYSHAEGMDTLKRYLGLDSGLDAAADAENDGHLCAEVEIMKGDAPPCPAL</sequence>
<evidence type="ECO:0000313" key="3">
    <source>
        <dbReference type="EMBL" id="WWC61332.1"/>
    </source>
</evidence>
<name>A0A1A6A827_9TREE</name>
<protein>
    <submittedName>
        <fullName evidence="2">Uncharacterized protein</fullName>
    </submittedName>
</protein>
<dbReference type="KEGG" id="kdj:28967630"/>
<keyword evidence="4" id="KW-1185">Reference proteome</keyword>
<proteinExistence type="predicted"/>
<evidence type="ECO:0000256" key="1">
    <source>
        <dbReference type="SAM" id="MobiDB-lite"/>
    </source>
</evidence>
<evidence type="ECO:0000313" key="2">
    <source>
        <dbReference type="EMBL" id="OBR86211.1"/>
    </source>
</evidence>
<dbReference type="Proteomes" id="UP000078595">
    <property type="component" value="Chromosome 4"/>
</dbReference>
<accession>A0A1A6A827</accession>
<dbReference type="VEuPathDB" id="FungiDB:I303_03931"/>
<dbReference type="AlphaFoldDB" id="A0A1A6A827"/>
<evidence type="ECO:0000313" key="4">
    <source>
        <dbReference type="Proteomes" id="UP000078595"/>
    </source>
</evidence>
<gene>
    <name evidence="2" type="ORF">I303_03931</name>
    <name evidence="3" type="ORF">I303_103913</name>
</gene>
<reference evidence="3" key="3">
    <citation type="submission" date="2024-02" db="EMBL/GenBank/DDBJ databases">
        <title>Comparative genomics of Cryptococcus and Kwoniella reveals pathogenesis evolution and contrasting modes of karyotype evolution via chromosome fusion or intercentromeric recombination.</title>
        <authorList>
            <person name="Coelho M.A."/>
            <person name="David-Palma M."/>
            <person name="Shea T."/>
            <person name="Bowers K."/>
            <person name="McGinley-Smith S."/>
            <person name="Mohammad A.W."/>
            <person name="Gnirke A."/>
            <person name="Yurkov A.M."/>
            <person name="Nowrousian M."/>
            <person name="Sun S."/>
            <person name="Cuomo C.A."/>
            <person name="Heitman J."/>
        </authorList>
    </citation>
    <scope>NUCLEOTIDE SEQUENCE</scope>
    <source>
        <strain evidence="3">CBS 10117</strain>
    </source>
</reference>
<dbReference type="GeneID" id="28967630"/>
<organism evidence="2">
    <name type="scientific">Kwoniella dejecticola CBS 10117</name>
    <dbReference type="NCBI Taxonomy" id="1296121"/>
    <lineage>
        <taxon>Eukaryota</taxon>
        <taxon>Fungi</taxon>
        <taxon>Dikarya</taxon>
        <taxon>Basidiomycota</taxon>
        <taxon>Agaricomycotina</taxon>
        <taxon>Tremellomycetes</taxon>
        <taxon>Tremellales</taxon>
        <taxon>Cryptococcaceae</taxon>
        <taxon>Kwoniella</taxon>
    </lineage>
</organism>
<reference evidence="3" key="2">
    <citation type="submission" date="2013-07" db="EMBL/GenBank/DDBJ databases">
        <authorList>
            <consortium name="The Broad Institute Genome Sequencing Platform"/>
            <person name="Cuomo C."/>
            <person name="Litvintseva A."/>
            <person name="Chen Y."/>
            <person name="Heitman J."/>
            <person name="Sun S."/>
            <person name="Springer D."/>
            <person name="Dromer F."/>
            <person name="Young S.K."/>
            <person name="Zeng Q."/>
            <person name="Gargeya S."/>
            <person name="Fitzgerald M."/>
            <person name="Abouelleil A."/>
            <person name="Alvarado L."/>
            <person name="Berlin A.M."/>
            <person name="Chapman S.B."/>
            <person name="Dewar J."/>
            <person name="Goldberg J."/>
            <person name="Griggs A."/>
            <person name="Gujja S."/>
            <person name="Hansen M."/>
            <person name="Howarth C."/>
            <person name="Imamovic A."/>
            <person name="Larimer J."/>
            <person name="McCowan C."/>
            <person name="Murphy C."/>
            <person name="Pearson M."/>
            <person name="Priest M."/>
            <person name="Roberts A."/>
            <person name="Saif S."/>
            <person name="Shea T."/>
            <person name="Sykes S."/>
            <person name="Wortman J."/>
            <person name="Nusbaum C."/>
            <person name="Birren B."/>
        </authorList>
    </citation>
    <scope>NUCLEOTIDE SEQUENCE</scope>
    <source>
        <strain evidence="3">CBS 10117</strain>
    </source>
</reference>